<accession>A0A5M8AGV0</accession>
<dbReference type="SUPFAM" id="SSF53850">
    <property type="entry name" value="Periplasmic binding protein-like II"/>
    <property type="match status" value="1"/>
</dbReference>
<name>A0A5M8AGV0_9BURK</name>
<evidence type="ECO:0000313" key="3">
    <source>
        <dbReference type="EMBL" id="KAA6123077.1"/>
    </source>
</evidence>
<organism evidence="3 4">
    <name type="scientific">Cupriavidus cauae</name>
    <dbReference type="NCBI Taxonomy" id="2608999"/>
    <lineage>
        <taxon>Bacteria</taxon>
        <taxon>Pseudomonadati</taxon>
        <taxon>Pseudomonadota</taxon>
        <taxon>Betaproteobacteria</taxon>
        <taxon>Burkholderiales</taxon>
        <taxon>Burkholderiaceae</taxon>
        <taxon>Cupriavidus</taxon>
    </lineage>
</organism>
<dbReference type="Gene3D" id="3.40.190.150">
    <property type="entry name" value="Bordetella uptake gene, domain 1"/>
    <property type="match status" value="1"/>
</dbReference>
<proteinExistence type="inferred from homology"/>
<dbReference type="CDD" id="cd13578">
    <property type="entry name" value="PBP2_Bug27"/>
    <property type="match status" value="1"/>
</dbReference>
<evidence type="ECO:0000256" key="2">
    <source>
        <dbReference type="SAM" id="SignalP"/>
    </source>
</evidence>
<feature type="chain" id="PRO_5024305345" evidence="2">
    <location>
        <begin position="30"/>
        <end position="326"/>
    </location>
</feature>
<dbReference type="Gene3D" id="3.40.190.10">
    <property type="entry name" value="Periplasmic binding protein-like II"/>
    <property type="match status" value="1"/>
</dbReference>
<dbReference type="PANTHER" id="PTHR42928">
    <property type="entry name" value="TRICARBOXYLATE-BINDING PROTEIN"/>
    <property type="match status" value="1"/>
</dbReference>
<gene>
    <name evidence="3" type="ORF">F1599_14405</name>
</gene>
<dbReference type="AlphaFoldDB" id="A0A5M8AGV0"/>
<dbReference type="Proteomes" id="UP000324324">
    <property type="component" value="Unassembled WGS sequence"/>
</dbReference>
<comment type="similarity">
    <text evidence="1">Belongs to the UPF0065 (bug) family.</text>
</comment>
<sequence>MFRFTKPIVRAIAPAMIAATAALTPQVHAADYPTKPVRVVVAFTPGGTTDILARNVSQQLAQRFKQSFVVDNRPGAGGNIGTEFVVRAPADGYTLLVNSVGPISINQTLYKRLSYDPLTDLVPVVQIADVPNVLVVHPSLPVKNLDEFVAYLKANPGKLNYSSTGVGTSSHLSGFMLTERIGASATHIPYKGADALNDLLSGRVQFMFATIPSVISHIQGGKLRALAVTSAKRSRSLPDLPTVAEKGFPGFEAGSWFGFFAPKGTPEAVVMKINRAVNEVLPSLQAQMIREGADPVGGTPQQFGKFTRAEYEKWKLVVRASGASVD</sequence>
<keyword evidence="4" id="KW-1185">Reference proteome</keyword>
<comment type="caution">
    <text evidence="3">The sequence shown here is derived from an EMBL/GenBank/DDBJ whole genome shotgun (WGS) entry which is preliminary data.</text>
</comment>
<protein>
    <submittedName>
        <fullName evidence="3">Tripartite tricarboxylate transporter substrate binding protein</fullName>
    </submittedName>
</protein>
<dbReference type="Pfam" id="PF03401">
    <property type="entry name" value="TctC"/>
    <property type="match status" value="1"/>
</dbReference>
<evidence type="ECO:0000313" key="4">
    <source>
        <dbReference type="Proteomes" id="UP000324324"/>
    </source>
</evidence>
<keyword evidence="2" id="KW-0732">Signal</keyword>
<dbReference type="InterPro" id="IPR042100">
    <property type="entry name" value="Bug_dom1"/>
</dbReference>
<dbReference type="PIRSF" id="PIRSF017082">
    <property type="entry name" value="YflP"/>
    <property type="match status" value="1"/>
</dbReference>
<evidence type="ECO:0000256" key="1">
    <source>
        <dbReference type="ARBA" id="ARBA00006987"/>
    </source>
</evidence>
<dbReference type="PANTHER" id="PTHR42928:SF5">
    <property type="entry name" value="BLR1237 PROTEIN"/>
    <property type="match status" value="1"/>
</dbReference>
<feature type="signal peptide" evidence="2">
    <location>
        <begin position="1"/>
        <end position="29"/>
    </location>
</feature>
<reference evidence="3 4" key="1">
    <citation type="submission" date="2019-09" db="EMBL/GenBank/DDBJ databases">
        <title>Isolation of a novel species in the genus Cupriavidus from patients with sepsis using whole genome sequencing.</title>
        <authorList>
            <person name="Kweon O.J."/>
            <person name="Lee M.-K."/>
        </authorList>
    </citation>
    <scope>NUCLEOTIDE SEQUENCE [LARGE SCALE GENOMIC DNA]</scope>
    <source>
        <strain evidence="3 4">MKL-01</strain>
    </source>
</reference>
<dbReference type="EMBL" id="VWRN01000035">
    <property type="protein sequence ID" value="KAA6123077.1"/>
    <property type="molecule type" value="Genomic_DNA"/>
</dbReference>
<dbReference type="InterPro" id="IPR005064">
    <property type="entry name" value="BUG"/>
</dbReference>